<feature type="region of interest" description="Disordered" evidence="2">
    <location>
        <begin position="932"/>
        <end position="970"/>
    </location>
</feature>
<protein>
    <submittedName>
        <fullName evidence="4">SIR2 family protein</fullName>
    </submittedName>
</protein>
<gene>
    <name evidence="4" type="ORF">PY649_11145</name>
</gene>
<dbReference type="SMART" id="SM00382">
    <property type="entry name" value="AAA"/>
    <property type="match status" value="1"/>
</dbReference>
<dbReference type="InterPro" id="IPR027417">
    <property type="entry name" value="P-loop_NTPase"/>
</dbReference>
<comment type="caution">
    <text evidence="4">The sequence shown here is derived from an EMBL/GenBank/DDBJ whole genome shotgun (WGS) entry which is preliminary data.</text>
</comment>
<dbReference type="RefSeq" id="WP_285868415.1">
    <property type="nucleotide sequence ID" value="NZ_JARFYM010000006.1"/>
</dbReference>
<evidence type="ECO:0000313" key="4">
    <source>
        <dbReference type="EMBL" id="MDL2399452.1"/>
    </source>
</evidence>
<evidence type="ECO:0000259" key="3">
    <source>
        <dbReference type="SMART" id="SM00382"/>
    </source>
</evidence>
<dbReference type="Pfam" id="PF25199">
    <property type="entry name" value="nSTAND_NTPase5"/>
    <property type="match status" value="1"/>
</dbReference>
<evidence type="ECO:0000256" key="1">
    <source>
        <dbReference type="SAM" id="Coils"/>
    </source>
</evidence>
<evidence type="ECO:0000256" key="2">
    <source>
        <dbReference type="SAM" id="MobiDB-lite"/>
    </source>
</evidence>
<dbReference type="SUPFAM" id="SSF52540">
    <property type="entry name" value="P-loop containing nucleoside triphosphate hydrolases"/>
    <property type="match status" value="2"/>
</dbReference>
<name>A0ABT7JU61_9HYPH</name>
<accession>A0ABT7JU61</accession>
<feature type="compositionally biased region" description="Low complexity" evidence="2">
    <location>
        <begin position="958"/>
        <end position="970"/>
    </location>
</feature>
<evidence type="ECO:0000313" key="5">
    <source>
        <dbReference type="Proteomes" id="UP001172645"/>
    </source>
</evidence>
<dbReference type="InterPro" id="IPR003593">
    <property type="entry name" value="AAA+_ATPase"/>
</dbReference>
<proteinExistence type="predicted"/>
<keyword evidence="1" id="KW-0175">Coiled coil</keyword>
<dbReference type="InterPro" id="IPR057574">
    <property type="entry name" value="nSTAND_NTPase5_dom"/>
</dbReference>
<dbReference type="Gene3D" id="3.40.50.300">
    <property type="entry name" value="P-loop containing nucleotide triphosphate hydrolases"/>
    <property type="match status" value="1"/>
</dbReference>
<sequence length="970" mass="109633">MFRWKAIFTLNYDLIVEDAYRANVNTHQELRAFYKDQSGIEKDLAALADPLPYFKLHGSIDQLSDREAPLILTTDTYIEFETNRKRLFRRLEDLAYEYPIIFAGSRLNDPHIKAIIAQVEKEASSRPMYYFVSPGINQFDEALLAKRRITPLKFTFDDFMVELDKSIDPTARKLHGVLKAETNSIERHFRRNVVAPPGLAAFLTNNVEHVRSGLPTTTVTAELFYKGESQSWAPIEQGFDIERLPYATLMLKLLGLQKSEESANVVALRGVAGSGKSVLLRRIAYDLAATHGKLVLFAPPGANLRAEPLLELYDLTGLHAILVVDHAADQLISINNLLDRLEAAGVPITVLLADTHASLGNGLEAFSERLKFKTELRNLEDHEINSLLKRLREHKSLGVLSGEPLEKQREAFEKVADKQLLVALYEATQGKLLEDILVEEYHRILLTEAQELYLFVCTLNRFRVPVRAALVHRVMGIGFRDFERRFLGPLEGLVFAEIDPGSRDYAYRARHPHIADIVFRRILDSQSKQLQQYRSILEHMNISYSSDNDAMRRMLSFRNLRELAPGLEERRDLLSLAEKVFGDETFVLQQQAITEMNSAGGNLNFARQKLERAEALRPRDNSIKHTRASLLAREAEQAKDTLERRSLRGEAKNILRQVAGGERSDPYVCSLSAHIAIDEIRDRLNNGAASPNDVARLAEDAQKALQKGLSSAPDFEALIRESYRLRQVLQLGDRGIGMLETTLKDQPHLEYVAATYARAIFRKHPDKALAAIRTALQQKQHSKFLNQVYFELLITLADDFRNELELPLKRSFTPEDQNLLMHLHAIRFHFMRGDRPELEKVLASASKMRVPGKEKNTPRLPVINPATPHGRWTGNVTKLGPTSGFIRVPGMISEIFFRPTGGTSDDLWDEISVGSPVYFELRFNTRGPVAVEISKEEPSAECLTPPSDEGDSEEILNGETPLPTETGEES</sequence>
<dbReference type="Pfam" id="PF13289">
    <property type="entry name" value="SIR2_2"/>
    <property type="match status" value="1"/>
</dbReference>
<keyword evidence="5" id="KW-1185">Reference proteome</keyword>
<feature type="coiled-coil region" evidence="1">
    <location>
        <begin position="596"/>
        <end position="652"/>
    </location>
</feature>
<dbReference type="Proteomes" id="UP001172645">
    <property type="component" value="Unassembled WGS sequence"/>
</dbReference>
<feature type="region of interest" description="Disordered" evidence="2">
    <location>
        <begin position="849"/>
        <end position="868"/>
    </location>
</feature>
<dbReference type="EMBL" id="JARFYM010000006">
    <property type="protein sequence ID" value="MDL2399452.1"/>
    <property type="molecule type" value="Genomic_DNA"/>
</dbReference>
<feature type="domain" description="AAA+ ATPase" evidence="3">
    <location>
        <begin position="262"/>
        <end position="380"/>
    </location>
</feature>
<organism evidence="4 5">
    <name type="scientific">Rhizobium mayense</name>
    <dbReference type="NCBI Taxonomy" id="1312184"/>
    <lineage>
        <taxon>Bacteria</taxon>
        <taxon>Pseudomonadati</taxon>
        <taxon>Pseudomonadota</taxon>
        <taxon>Alphaproteobacteria</taxon>
        <taxon>Hyphomicrobiales</taxon>
        <taxon>Rhizobiaceae</taxon>
        <taxon>Rhizobium/Agrobacterium group</taxon>
        <taxon>Rhizobium</taxon>
    </lineage>
</organism>
<reference evidence="4" key="1">
    <citation type="submission" date="2023-06" db="EMBL/GenBank/DDBJ databases">
        <title>Phylogenetic Diversity of Rhizobium strains.</title>
        <authorList>
            <person name="Moura F.T."/>
            <person name="Helene L.C.F."/>
            <person name="Hungria M."/>
        </authorList>
    </citation>
    <scope>NUCLEOTIDE SEQUENCE</scope>
    <source>
        <strain evidence="4">CCGE526</strain>
    </source>
</reference>